<evidence type="ECO:0000259" key="2">
    <source>
        <dbReference type="PROSITE" id="PS50110"/>
    </source>
</evidence>
<dbReference type="SMART" id="SM00448">
    <property type="entry name" value="REC"/>
    <property type="match status" value="1"/>
</dbReference>
<feature type="domain" description="Response regulatory" evidence="2">
    <location>
        <begin position="8"/>
        <end position="137"/>
    </location>
</feature>
<dbReference type="SUPFAM" id="SSF52172">
    <property type="entry name" value="CheY-like"/>
    <property type="match status" value="1"/>
</dbReference>
<evidence type="ECO:0000313" key="4">
    <source>
        <dbReference type="Proteomes" id="UP000310314"/>
    </source>
</evidence>
<dbReference type="Proteomes" id="UP000310314">
    <property type="component" value="Unassembled WGS sequence"/>
</dbReference>
<dbReference type="OrthoDB" id="673128at2"/>
<dbReference type="AlphaFoldDB" id="A0A5S3QI74"/>
<name>A0A5S3QI74_9FLAO</name>
<dbReference type="GO" id="GO:0000160">
    <property type="term" value="P:phosphorelay signal transduction system"/>
    <property type="evidence" value="ECO:0007669"/>
    <property type="project" value="InterPro"/>
</dbReference>
<accession>A0A5S3QI74</accession>
<dbReference type="InterPro" id="IPR001789">
    <property type="entry name" value="Sig_transdc_resp-reg_receiver"/>
</dbReference>
<evidence type="ECO:0000313" key="3">
    <source>
        <dbReference type="EMBL" id="TMM57245.1"/>
    </source>
</evidence>
<feature type="modified residue" description="4-aspartylphosphate" evidence="1">
    <location>
        <position position="66"/>
    </location>
</feature>
<sequence length="141" mass="16035">MNSPNLNSILLVDDDEISNLFNKIFIGKLNLNVDVDFVLNGREALDLLIPSEEYTTVLMPCLLLLDIKMPLMDGWQFLEAYEEQVSAEIKDEITIIMLTTSKNEGDKIKAMKNPIIKEFIQKPLSEKALRTLVAKYFPASK</sequence>
<organism evidence="3 4">
    <name type="scientific">Maribacter algarum</name>
    <name type="common">ex Zhang et al. 2020</name>
    <dbReference type="NCBI Taxonomy" id="2578118"/>
    <lineage>
        <taxon>Bacteria</taxon>
        <taxon>Pseudomonadati</taxon>
        <taxon>Bacteroidota</taxon>
        <taxon>Flavobacteriia</taxon>
        <taxon>Flavobacteriales</taxon>
        <taxon>Flavobacteriaceae</taxon>
        <taxon>Maribacter</taxon>
    </lineage>
</organism>
<dbReference type="PANTHER" id="PTHR44520">
    <property type="entry name" value="RESPONSE REGULATOR RCP1-RELATED"/>
    <property type="match status" value="1"/>
</dbReference>
<keyword evidence="1" id="KW-0597">Phosphoprotein</keyword>
<dbReference type="Gene3D" id="3.40.50.2300">
    <property type="match status" value="1"/>
</dbReference>
<keyword evidence="4" id="KW-1185">Reference proteome</keyword>
<dbReference type="Pfam" id="PF00072">
    <property type="entry name" value="Response_reg"/>
    <property type="match status" value="1"/>
</dbReference>
<protein>
    <submittedName>
        <fullName evidence="3">Response regulator</fullName>
    </submittedName>
</protein>
<dbReference type="PANTHER" id="PTHR44520:SF2">
    <property type="entry name" value="RESPONSE REGULATOR RCP1"/>
    <property type="match status" value="1"/>
</dbReference>
<gene>
    <name evidence="3" type="ORF">FEE95_12205</name>
</gene>
<reference evidence="3 4" key="1">
    <citation type="submission" date="2019-05" db="EMBL/GenBank/DDBJ databases">
        <authorList>
            <person name="Zhang J.-Y."/>
            <person name="Feg X."/>
            <person name="Du Z.-J."/>
        </authorList>
    </citation>
    <scope>NUCLEOTIDE SEQUENCE [LARGE SCALE GENOMIC DNA]</scope>
    <source>
        <strain evidence="3 4">RZ26</strain>
    </source>
</reference>
<dbReference type="InterPro" id="IPR052893">
    <property type="entry name" value="TCS_response_regulator"/>
</dbReference>
<dbReference type="EMBL" id="VATY01000002">
    <property type="protein sequence ID" value="TMM57245.1"/>
    <property type="molecule type" value="Genomic_DNA"/>
</dbReference>
<dbReference type="InterPro" id="IPR011006">
    <property type="entry name" value="CheY-like_superfamily"/>
</dbReference>
<comment type="caution">
    <text evidence="3">The sequence shown here is derived from an EMBL/GenBank/DDBJ whole genome shotgun (WGS) entry which is preliminary data.</text>
</comment>
<dbReference type="PROSITE" id="PS50110">
    <property type="entry name" value="RESPONSE_REGULATORY"/>
    <property type="match status" value="1"/>
</dbReference>
<proteinExistence type="predicted"/>
<dbReference type="RefSeq" id="WP_138658227.1">
    <property type="nucleotide sequence ID" value="NZ_VATY01000002.1"/>
</dbReference>
<evidence type="ECO:0000256" key="1">
    <source>
        <dbReference type="PROSITE-ProRule" id="PRU00169"/>
    </source>
</evidence>